<accession>A0A0F9U2E7</accession>
<reference evidence="1" key="1">
    <citation type="journal article" date="2015" name="Nature">
        <title>Complex archaea that bridge the gap between prokaryotes and eukaryotes.</title>
        <authorList>
            <person name="Spang A."/>
            <person name="Saw J.H."/>
            <person name="Jorgensen S.L."/>
            <person name="Zaremba-Niedzwiedzka K."/>
            <person name="Martijn J."/>
            <person name="Lind A.E."/>
            <person name="van Eijk R."/>
            <person name="Schleper C."/>
            <person name="Guy L."/>
            <person name="Ettema T.J."/>
        </authorList>
    </citation>
    <scope>NUCLEOTIDE SEQUENCE</scope>
</reference>
<proteinExistence type="predicted"/>
<dbReference type="EMBL" id="LAZR01000138">
    <property type="protein sequence ID" value="KKN87410.1"/>
    <property type="molecule type" value="Genomic_DNA"/>
</dbReference>
<protein>
    <submittedName>
        <fullName evidence="1">Uncharacterized protein</fullName>
    </submittedName>
</protein>
<comment type="caution">
    <text evidence="1">The sequence shown here is derived from an EMBL/GenBank/DDBJ whole genome shotgun (WGS) entry which is preliminary data.</text>
</comment>
<dbReference type="AlphaFoldDB" id="A0A0F9U2E7"/>
<organism evidence="1">
    <name type="scientific">marine sediment metagenome</name>
    <dbReference type="NCBI Taxonomy" id="412755"/>
    <lineage>
        <taxon>unclassified sequences</taxon>
        <taxon>metagenomes</taxon>
        <taxon>ecological metagenomes</taxon>
    </lineage>
</organism>
<gene>
    <name evidence="1" type="ORF">LCGC14_0258650</name>
</gene>
<sequence length="427" mass="45614">MAISNPSFETAKVQSGVDVESLPADWTKSCAAVGYDAATFGPPFEWVETFEALWSSNEDALDAFVGVGTDLTEADFGTSPLQTVYDSFEQLWPDNEDAITEFESGNLTAGVFGSAAAEFDSFGIEWPARHPVADVVRFVTATVIDATPANVYARLNELKADFNLHGADATVHTSADVMNVIAAADASDLSSAVALATELWDDIWPHITDGALAWHLADTAGSLSAPSDGGFYLPTTFQHCADIANALTYSLDLHFTWADASGYGYFVEYDLTFANVFAYPFGAVFGTSSDHEGFEENWQNNQAAISAFVGVGTDLTAGDFTTDGAPNSYESFETELTLQVIGAPAFGTPLDINPGSGVRVTVSGTFSATLILQVQRPGRTAWIDWDTATAAGDIDVDEGYSSVRMYTQAYVSGTPAAKLKWRPIETL</sequence>
<evidence type="ECO:0000313" key="1">
    <source>
        <dbReference type="EMBL" id="KKN87410.1"/>
    </source>
</evidence>
<name>A0A0F9U2E7_9ZZZZ</name>